<keyword evidence="10" id="KW-1185">Reference proteome</keyword>
<keyword evidence="5 7" id="KW-1133">Transmembrane helix</keyword>
<feature type="transmembrane region" description="Helical" evidence="7">
    <location>
        <begin position="273"/>
        <end position="296"/>
    </location>
</feature>
<feature type="transmembrane region" description="Helical" evidence="7">
    <location>
        <begin position="157"/>
        <end position="181"/>
    </location>
</feature>
<feature type="transmembrane region" description="Helical" evidence="7">
    <location>
        <begin position="109"/>
        <end position="129"/>
    </location>
</feature>
<dbReference type="OrthoDB" id="2168559at2"/>
<dbReference type="InterPro" id="IPR035906">
    <property type="entry name" value="MetI-like_sf"/>
</dbReference>
<evidence type="ECO:0000313" key="10">
    <source>
        <dbReference type="Proteomes" id="UP000290365"/>
    </source>
</evidence>
<feature type="transmembrane region" description="Helical" evidence="7">
    <location>
        <begin position="202"/>
        <end position="223"/>
    </location>
</feature>
<evidence type="ECO:0000256" key="5">
    <source>
        <dbReference type="ARBA" id="ARBA00022989"/>
    </source>
</evidence>
<dbReference type="InterPro" id="IPR051393">
    <property type="entry name" value="ABC_transporter_permease"/>
</dbReference>
<gene>
    <name evidence="9" type="ORF">EPA93_08250</name>
</gene>
<dbReference type="PANTHER" id="PTHR30193:SF1">
    <property type="entry name" value="ABC TRANSPORTER PERMEASE PROTEIN YESP-RELATED"/>
    <property type="match status" value="1"/>
</dbReference>
<dbReference type="Proteomes" id="UP000290365">
    <property type="component" value="Chromosome"/>
</dbReference>
<dbReference type="InterPro" id="IPR000515">
    <property type="entry name" value="MetI-like"/>
</dbReference>
<dbReference type="CDD" id="cd06261">
    <property type="entry name" value="TM_PBP2"/>
    <property type="match status" value="1"/>
</dbReference>
<keyword evidence="4 7" id="KW-0812">Transmembrane</keyword>
<feature type="transmembrane region" description="Helical" evidence="7">
    <location>
        <begin position="76"/>
        <end position="97"/>
    </location>
</feature>
<evidence type="ECO:0000256" key="1">
    <source>
        <dbReference type="ARBA" id="ARBA00004651"/>
    </source>
</evidence>
<feature type="domain" description="ABC transmembrane type-1" evidence="8">
    <location>
        <begin position="72"/>
        <end position="287"/>
    </location>
</feature>
<evidence type="ECO:0000256" key="3">
    <source>
        <dbReference type="ARBA" id="ARBA00022475"/>
    </source>
</evidence>
<keyword evidence="6 7" id="KW-0472">Membrane</keyword>
<dbReference type="KEGG" id="kbs:EPA93_08250"/>
<comment type="similarity">
    <text evidence="7">Belongs to the binding-protein-dependent transport system permease family.</text>
</comment>
<dbReference type="PANTHER" id="PTHR30193">
    <property type="entry name" value="ABC TRANSPORTER PERMEASE PROTEIN"/>
    <property type="match status" value="1"/>
</dbReference>
<keyword evidence="2 7" id="KW-0813">Transport</keyword>
<dbReference type="EMBL" id="CP035758">
    <property type="protein sequence ID" value="QBD83407.1"/>
    <property type="molecule type" value="Genomic_DNA"/>
</dbReference>
<sequence length="302" mass="33467">MQRRRTHLKDNIAGYLFILPSIIGFAVFVAYPLVSSAYYSLTHWDGNTPAIFVGFKNYIYMFTKDPSFLPSLKATALFTILSVPSSLILGLLLAVLLNRNLPGIRLFRTALYLPAVLPSIATLTLWKFIYNPQFGLANQVLSFLHLPTSDWLSSDTMALPALVIIGLWGVGSTMIIFLAGLQAVPQEFYEAARLDGAGSLRLFLRITLPMISPILFLQLVLQIITAMQAFNQPQVLTNGGPGFSTRLLMLSIYANGFGGLTQSPQIGYALAQVWVLLLFIIVVTIFTFRTSSIWVYEESSID</sequence>
<evidence type="ECO:0000256" key="6">
    <source>
        <dbReference type="ARBA" id="ARBA00023136"/>
    </source>
</evidence>
<evidence type="ECO:0000259" key="8">
    <source>
        <dbReference type="PROSITE" id="PS50928"/>
    </source>
</evidence>
<evidence type="ECO:0000256" key="7">
    <source>
        <dbReference type="RuleBase" id="RU363032"/>
    </source>
</evidence>
<evidence type="ECO:0000313" key="9">
    <source>
        <dbReference type="EMBL" id="QBD83407.1"/>
    </source>
</evidence>
<name>A0A4P6K4Y5_KTERU</name>
<proteinExistence type="inferred from homology"/>
<dbReference type="AlphaFoldDB" id="A0A4P6K4Y5"/>
<reference evidence="9 10" key="1">
    <citation type="submission" date="2019-01" db="EMBL/GenBank/DDBJ databases">
        <title>Ktedonosporobacter rubrisoli SCAWS-G2.</title>
        <authorList>
            <person name="Huang Y."/>
            <person name="Yan B."/>
        </authorList>
    </citation>
    <scope>NUCLEOTIDE SEQUENCE [LARGE SCALE GENOMIC DNA]</scope>
    <source>
        <strain evidence="9 10">SCAWS-G2</strain>
    </source>
</reference>
<dbReference type="Pfam" id="PF00528">
    <property type="entry name" value="BPD_transp_1"/>
    <property type="match status" value="1"/>
</dbReference>
<protein>
    <submittedName>
        <fullName evidence="9">Sugar ABC transporter permease</fullName>
    </submittedName>
</protein>
<dbReference type="Gene3D" id="1.10.3720.10">
    <property type="entry name" value="MetI-like"/>
    <property type="match status" value="1"/>
</dbReference>
<keyword evidence="3" id="KW-1003">Cell membrane</keyword>
<comment type="subcellular location">
    <subcellularLocation>
        <location evidence="1 7">Cell membrane</location>
        <topology evidence="1 7">Multi-pass membrane protein</topology>
    </subcellularLocation>
</comment>
<evidence type="ECO:0000256" key="4">
    <source>
        <dbReference type="ARBA" id="ARBA00022692"/>
    </source>
</evidence>
<dbReference type="GO" id="GO:0005886">
    <property type="term" value="C:plasma membrane"/>
    <property type="evidence" value="ECO:0007669"/>
    <property type="project" value="UniProtKB-SubCell"/>
</dbReference>
<evidence type="ECO:0000256" key="2">
    <source>
        <dbReference type="ARBA" id="ARBA00022448"/>
    </source>
</evidence>
<feature type="transmembrane region" description="Helical" evidence="7">
    <location>
        <begin position="12"/>
        <end position="34"/>
    </location>
</feature>
<organism evidence="9 10">
    <name type="scientific">Ktedonosporobacter rubrisoli</name>
    <dbReference type="NCBI Taxonomy" id="2509675"/>
    <lineage>
        <taxon>Bacteria</taxon>
        <taxon>Bacillati</taxon>
        <taxon>Chloroflexota</taxon>
        <taxon>Ktedonobacteria</taxon>
        <taxon>Ktedonobacterales</taxon>
        <taxon>Ktedonosporobacteraceae</taxon>
        <taxon>Ktedonosporobacter</taxon>
    </lineage>
</organism>
<dbReference type="SUPFAM" id="SSF161098">
    <property type="entry name" value="MetI-like"/>
    <property type="match status" value="1"/>
</dbReference>
<dbReference type="PROSITE" id="PS50928">
    <property type="entry name" value="ABC_TM1"/>
    <property type="match status" value="1"/>
</dbReference>
<dbReference type="GO" id="GO:0055085">
    <property type="term" value="P:transmembrane transport"/>
    <property type="evidence" value="ECO:0007669"/>
    <property type="project" value="InterPro"/>
</dbReference>
<accession>A0A4P6K4Y5</accession>